<accession>A0ABV7BSE8</accession>
<gene>
    <name evidence="1" type="ORF">ACFOD3_12070</name>
</gene>
<evidence type="ECO:0000313" key="2">
    <source>
        <dbReference type="Proteomes" id="UP001595420"/>
    </source>
</evidence>
<evidence type="ECO:0000313" key="1">
    <source>
        <dbReference type="EMBL" id="MFC3000635.1"/>
    </source>
</evidence>
<evidence type="ECO:0008006" key="3">
    <source>
        <dbReference type="Google" id="ProtNLM"/>
    </source>
</evidence>
<reference evidence="2" key="1">
    <citation type="journal article" date="2019" name="Int. J. Syst. Evol. Microbiol.">
        <title>The Global Catalogue of Microorganisms (GCM) 10K type strain sequencing project: providing services to taxonomists for standard genome sequencing and annotation.</title>
        <authorList>
            <consortium name="The Broad Institute Genomics Platform"/>
            <consortium name="The Broad Institute Genome Sequencing Center for Infectious Disease"/>
            <person name="Wu L."/>
            <person name="Ma J."/>
        </authorList>
    </citation>
    <scope>NUCLEOTIDE SEQUENCE [LARGE SCALE GENOMIC DNA]</scope>
    <source>
        <strain evidence="2">CGMCC 1.16855</strain>
    </source>
</reference>
<comment type="caution">
    <text evidence="1">The sequence shown here is derived from an EMBL/GenBank/DDBJ whole genome shotgun (WGS) entry which is preliminary data.</text>
</comment>
<dbReference type="Proteomes" id="UP001595420">
    <property type="component" value="Unassembled WGS sequence"/>
</dbReference>
<proteinExistence type="predicted"/>
<keyword evidence="2" id="KW-1185">Reference proteome</keyword>
<sequence>MKSVLLGTFAAIILAIGAYAVLDRNFQQTADQRYTTQGVRL</sequence>
<dbReference type="RefSeq" id="WP_281419512.1">
    <property type="nucleotide sequence ID" value="NZ_JAFNJS010000003.1"/>
</dbReference>
<organism evidence="1 2">
    <name type="scientific">Falsiroseomonas tokyonensis</name>
    <dbReference type="NCBI Taxonomy" id="430521"/>
    <lineage>
        <taxon>Bacteria</taxon>
        <taxon>Pseudomonadati</taxon>
        <taxon>Pseudomonadota</taxon>
        <taxon>Alphaproteobacteria</taxon>
        <taxon>Acetobacterales</taxon>
        <taxon>Roseomonadaceae</taxon>
        <taxon>Falsiroseomonas</taxon>
    </lineage>
</organism>
<protein>
    <recommendedName>
        <fullName evidence="3">Lysis protein</fullName>
    </recommendedName>
</protein>
<dbReference type="EMBL" id="JBHRSB010000003">
    <property type="protein sequence ID" value="MFC3000635.1"/>
    <property type="molecule type" value="Genomic_DNA"/>
</dbReference>
<name>A0ABV7BSE8_9PROT</name>